<keyword evidence="2 10" id="KW-0723">Serine/threonine-protein kinase</keyword>
<comment type="similarity">
    <text evidence="10">Belongs to the protein kinase superfamily.</text>
</comment>
<evidence type="ECO:0000259" key="13">
    <source>
        <dbReference type="PROSITE" id="PS51285"/>
    </source>
</evidence>
<feature type="domain" description="AGC-kinase C-terminal" evidence="13">
    <location>
        <begin position="351"/>
        <end position="413"/>
    </location>
</feature>
<dbReference type="PANTHER" id="PTHR24353:SF37">
    <property type="entry name" value="CAMP-DEPENDENT PROTEIN KINASE CATALYTIC SUBUNIT PRKX"/>
    <property type="match status" value="1"/>
</dbReference>
<evidence type="ECO:0000256" key="3">
    <source>
        <dbReference type="ARBA" id="ARBA00022679"/>
    </source>
</evidence>
<dbReference type="AlphaFoldDB" id="A0A0H2SQ12"/>
<evidence type="ECO:0000256" key="8">
    <source>
        <dbReference type="ARBA" id="ARBA00047454"/>
    </source>
</evidence>
<dbReference type="Gene3D" id="1.10.510.10">
    <property type="entry name" value="Transferase(Phosphotransferase) domain 1"/>
    <property type="match status" value="1"/>
</dbReference>
<evidence type="ECO:0000256" key="7">
    <source>
        <dbReference type="ARBA" id="ARBA00047292"/>
    </source>
</evidence>
<dbReference type="InterPro" id="IPR000719">
    <property type="entry name" value="Prot_kinase_dom"/>
</dbReference>
<evidence type="ECO:0000256" key="11">
    <source>
        <dbReference type="SAM" id="MobiDB-lite"/>
    </source>
</evidence>
<reference evidence="14 15" key="1">
    <citation type="submission" date="2015-04" db="EMBL/GenBank/DDBJ databases">
        <title>Complete genome sequence of Schizopora paradoxa KUC8140, a cosmopolitan wood degrader in East Asia.</title>
        <authorList>
            <consortium name="DOE Joint Genome Institute"/>
            <person name="Min B."/>
            <person name="Park H."/>
            <person name="Jang Y."/>
            <person name="Kim J.-J."/>
            <person name="Kim K.H."/>
            <person name="Pangilinan J."/>
            <person name="Lipzen A."/>
            <person name="Riley R."/>
            <person name="Grigoriev I.V."/>
            <person name="Spatafora J.W."/>
            <person name="Choi I.-G."/>
        </authorList>
    </citation>
    <scope>NUCLEOTIDE SEQUENCE [LARGE SCALE GENOMIC DNA]</scope>
    <source>
        <strain evidence="14 15">KUC8140</strain>
    </source>
</reference>
<protein>
    <recommendedName>
        <fullName evidence="1">cAMP-dependent protein kinase</fullName>
        <ecNumber evidence="1">2.7.11.11</ecNumber>
    </recommendedName>
</protein>
<dbReference type="GO" id="GO:0005524">
    <property type="term" value="F:ATP binding"/>
    <property type="evidence" value="ECO:0007669"/>
    <property type="project" value="UniProtKB-UniRule"/>
</dbReference>
<keyword evidence="4 9" id="KW-0547">Nucleotide-binding</keyword>
<dbReference type="Pfam" id="PF00069">
    <property type="entry name" value="Pkinase"/>
    <property type="match status" value="1"/>
</dbReference>
<dbReference type="PROSITE" id="PS50011">
    <property type="entry name" value="PROTEIN_KINASE_DOM"/>
    <property type="match status" value="1"/>
</dbReference>
<evidence type="ECO:0000259" key="12">
    <source>
        <dbReference type="PROSITE" id="PS50011"/>
    </source>
</evidence>
<dbReference type="PROSITE" id="PS51285">
    <property type="entry name" value="AGC_KINASE_CTER"/>
    <property type="match status" value="1"/>
</dbReference>
<feature type="region of interest" description="Disordered" evidence="11">
    <location>
        <begin position="1"/>
        <end position="75"/>
    </location>
</feature>
<evidence type="ECO:0000256" key="6">
    <source>
        <dbReference type="ARBA" id="ARBA00022840"/>
    </source>
</evidence>
<dbReference type="GO" id="GO:0004691">
    <property type="term" value="F:cAMP-dependent protein kinase activity"/>
    <property type="evidence" value="ECO:0007669"/>
    <property type="project" value="UniProtKB-EC"/>
</dbReference>
<dbReference type="InterPro" id="IPR011009">
    <property type="entry name" value="Kinase-like_dom_sf"/>
</dbReference>
<name>A0A0H2SQ12_9AGAM</name>
<keyword evidence="6 9" id="KW-0067">ATP-binding</keyword>
<keyword evidence="3" id="KW-0808">Transferase</keyword>
<comment type="catalytic activity">
    <reaction evidence="7">
        <text>L-threonyl-[protein] + ATP = O-phospho-L-threonyl-[protein] + ADP + H(+)</text>
        <dbReference type="Rhea" id="RHEA:46608"/>
        <dbReference type="Rhea" id="RHEA-COMP:11060"/>
        <dbReference type="Rhea" id="RHEA-COMP:11605"/>
        <dbReference type="ChEBI" id="CHEBI:15378"/>
        <dbReference type="ChEBI" id="CHEBI:30013"/>
        <dbReference type="ChEBI" id="CHEBI:30616"/>
        <dbReference type="ChEBI" id="CHEBI:61977"/>
        <dbReference type="ChEBI" id="CHEBI:456216"/>
        <dbReference type="EC" id="2.7.11.11"/>
    </reaction>
</comment>
<dbReference type="SMART" id="SM00220">
    <property type="entry name" value="S_TKc"/>
    <property type="match status" value="1"/>
</dbReference>
<dbReference type="PROSITE" id="PS00107">
    <property type="entry name" value="PROTEIN_KINASE_ATP"/>
    <property type="match status" value="1"/>
</dbReference>
<dbReference type="InterPro" id="IPR000961">
    <property type="entry name" value="AGC-kinase_C"/>
</dbReference>
<evidence type="ECO:0000256" key="5">
    <source>
        <dbReference type="ARBA" id="ARBA00022777"/>
    </source>
</evidence>
<dbReference type="EMBL" id="KQ085888">
    <property type="protein sequence ID" value="KLO19156.1"/>
    <property type="molecule type" value="Genomic_DNA"/>
</dbReference>
<accession>A0A0H2SQ12</accession>
<dbReference type="Gene3D" id="3.30.200.20">
    <property type="entry name" value="Phosphorylase Kinase, domain 1"/>
    <property type="match status" value="1"/>
</dbReference>
<feature type="binding site" evidence="9">
    <location>
        <position position="116"/>
    </location>
    <ligand>
        <name>ATP</name>
        <dbReference type="ChEBI" id="CHEBI:30616"/>
    </ligand>
</feature>
<dbReference type="PROSITE" id="PS00108">
    <property type="entry name" value="PROTEIN_KINASE_ST"/>
    <property type="match status" value="1"/>
</dbReference>
<evidence type="ECO:0000256" key="9">
    <source>
        <dbReference type="PROSITE-ProRule" id="PRU10141"/>
    </source>
</evidence>
<dbReference type="Proteomes" id="UP000053477">
    <property type="component" value="Unassembled WGS sequence"/>
</dbReference>
<dbReference type="GO" id="GO:0005952">
    <property type="term" value="C:cAMP-dependent protein kinase complex"/>
    <property type="evidence" value="ECO:0007669"/>
    <property type="project" value="TreeGrafter"/>
</dbReference>
<dbReference type="STRING" id="27342.A0A0H2SQ12"/>
<comment type="catalytic activity">
    <reaction evidence="8">
        <text>L-seryl-[protein] + ATP = O-phospho-L-seryl-[protein] + ADP + H(+)</text>
        <dbReference type="Rhea" id="RHEA:17989"/>
        <dbReference type="Rhea" id="RHEA-COMP:9863"/>
        <dbReference type="Rhea" id="RHEA-COMP:11604"/>
        <dbReference type="ChEBI" id="CHEBI:15378"/>
        <dbReference type="ChEBI" id="CHEBI:29999"/>
        <dbReference type="ChEBI" id="CHEBI:30616"/>
        <dbReference type="ChEBI" id="CHEBI:83421"/>
        <dbReference type="ChEBI" id="CHEBI:456216"/>
        <dbReference type="EC" id="2.7.11.11"/>
    </reaction>
</comment>
<dbReference type="OrthoDB" id="10252171at2759"/>
<evidence type="ECO:0000313" key="15">
    <source>
        <dbReference type="Proteomes" id="UP000053477"/>
    </source>
</evidence>
<keyword evidence="15" id="KW-1185">Reference proteome</keyword>
<evidence type="ECO:0000256" key="2">
    <source>
        <dbReference type="ARBA" id="ARBA00022527"/>
    </source>
</evidence>
<dbReference type="InterPro" id="IPR008271">
    <property type="entry name" value="Ser/Thr_kinase_AS"/>
</dbReference>
<sequence length="413" mass="46534">MAGKQAKPTESRAATRKRTREDQEPSKPSKKTRTNKQTDSEVTQGSSGDKLPLAQKPSGERPLTRALRPRYPPKKELKLSDLEGVRTLGEGGFGAVCLARVKDSKSDGDGTVVAVKVQQKKTLLLTHHQRNILGERKFLSNLPWSPFVAGILDLFQDTKNVYYVLEFMGLNTLHSERHRRPGHCFTDEEGPFYLANIVLGLEHLHKHGLAHCDLKPNNILVGDDGYLTIADLGLAKDVSWKTEWDSFGSPEYMPPETFDESYGLLDTTLDWWSVGCIVYEMMSGERAFQDFFGRTDELHRRICEKRLGSNKPFTNGSGDAHEIIDGFIEVNPRFRLGVNGTAEIKRYSWFKNINWTDIEARTVEAPYVPGMLSTSTKAIPQFEHMLKQEFVPGLALVEPPTALKFIGKDIPFR</sequence>
<dbReference type="PANTHER" id="PTHR24353">
    <property type="entry name" value="CYCLIC NUCLEOTIDE-DEPENDENT PROTEIN KINASE"/>
    <property type="match status" value="1"/>
</dbReference>
<proteinExistence type="inferred from homology"/>
<dbReference type="SUPFAM" id="SSF56112">
    <property type="entry name" value="Protein kinase-like (PK-like)"/>
    <property type="match status" value="1"/>
</dbReference>
<dbReference type="EC" id="2.7.11.11" evidence="1"/>
<keyword evidence="5 14" id="KW-0418">Kinase</keyword>
<evidence type="ECO:0000313" key="14">
    <source>
        <dbReference type="EMBL" id="KLO19156.1"/>
    </source>
</evidence>
<organism evidence="14 15">
    <name type="scientific">Schizopora paradoxa</name>
    <dbReference type="NCBI Taxonomy" id="27342"/>
    <lineage>
        <taxon>Eukaryota</taxon>
        <taxon>Fungi</taxon>
        <taxon>Dikarya</taxon>
        <taxon>Basidiomycota</taxon>
        <taxon>Agaricomycotina</taxon>
        <taxon>Agaricomycetes</taxon>
        <taxon>Hymenochaetales</taxon>
        <taxon>Schizoporaceae</taxon>
        <taxon>Schizopora</taxon>
    </lineage>
</organism>
<dbReference type="InParanoid" id="A0A0H2SQ12"/>
<evidence type="ECO:0000256" key="1">
    <source>
        <dbReference type="ARBA" id="ARBA00012444"/>
    </source>
</evidence>
<evidence type="ECO:0000256" key="4">
    <source>
        <dbReference type="ARBA" id="ARBA00022741"/>
    </source>
</evidence>
<feature type="domain" description="Protein kinase" evidence="12">
    <location>
        <begin position="82"/>
        <end position="350"/>
    </location>
</feature>
<feature type="compositionally biased region" description="Polar residues" evidence="11">
    <location>
        <begin position="35"/>
        <end position="47"/>
    </location>
</feature>
<gene>
    <name evidence="14" type="ORF">SCHPADRAFT_924585</name>
</gene>
<dbReference type="InterPro" id="IPR017441">
    <property type="entry name" value="Protein_kinase_ATP_BS"/>
</dbReference>
<evidence type="ECO:0000256" key="10">
    <source>
        <dbReference type="RuleBase" id="RU000304"/>
    </source>
</evidence>